<feature type="region of interest" description="Disordered" evidence="6">
    <location>
        <begin position="1307"/>
        <end position="1392"/>
    </location>
</feature>
<proteinExistence type="inferred from homology"/>
<feature type="region of interest" description="Disordered" evidence="6">
    <location>
        <begin position="1203"/>
        <end position="1290"/>
    </location>
</feature>
<dbReference type="GO" id="GO:0000800">
    <property type="term" value="C:lateral element"/>
    <property type="evidence" value="ECO:0007669"/>
    <property type="project" value="TreeGrafter"/>
</dbReference>
<dbReference type="InterPro" id="IPR024835">
    <property type="entry name" value="SYCP2-like"/>
</dbReference>
<evidence type="ECO:0000256" key="2">
    <source>
        <dbReference type="ARBA" id="ARBA00004286"/>
    </source>
</evidence>
<dbReference type="PANTHER" id="PTHR15607">
    <property type="entry name" value="SYNAPTONEMAL COMPLEX PROTEIN-RELATED"/>
    <property type="match status" value="1"/>
</dbReference>
<dbReference type="GO" id="GO:0007143">
    <property type="term" value="P:female meiotic nuclear division"/>
    <property type="evidence" value="ECO:0007669"/>
    <property type="project" value="TreeGrafter"/>
</dbReference>
<dbReference type="Pfam" id="PF18584">
    <property type="entry name" value="SYCP2_SLD"/>
    <property type="match status" value="1"/>
</dbReference>
<feature type="compositionally biased region" description="Basic residues" evidence="6">
    <location>
        <begin position="961"/>
        <end position="976"/>
    </location>
</feature>
<feature type="compositionally biased region" description="Basic and acidic residues" evidence="6">
    <location>
        <begin position="1336"/>
        <end position="1349"/>
    </location>
</feature>
<evidence type="ECO:0000313" key="9">
    <source>
        <dbReference type="Proteomes" id="UP000694890"/>
    </source>
</evidence>
<comment type="subcellular location">
    <subcellularLocation>
        <location evidence="2">Chromosome</location>
    </subcellularLocation>
    <subcellularLocation>
        <location evidence="1">Nucleus</location>
    </subcellularLocation>
</comment>
<evidence type="ECO:0000256" key="5">
    <source>
        <dbReference type="ARBA" id="ARBA00023242"/>
    </source>
</evidence>
<feature type="compositionally biased region" description="Basic and acidic residues" evidence="6">
    <location>
        <begin position="1025"/>
        <end position="1051"/>
    </location>
</feature>
<dbReference type="KEGG" id="lcf:108876479"/>
<dbReference type="PANTHER" id="PTHR15607:SF12">
    <property type="entry name" value="SYNAPTONEMAL COMPLEX PROTEIN 2"/>
    <property type="match status" value="1"/>
</dbReference>
<reference evidence="10" key="1">
    <citation type="submission" date="2025-08" db="UniProtKB">
        <authorList>
            <consortium name="RefSeq"/>
        </authorList>
    </citation>
    <scope>IDENTIFICATION</scope>
    <source>
        <tissue evidence="10">Brain</tissue>
    </source>
</reference>
<sequence>MAPGQNTQLEKAIEEVLKSGDVHALDIFLGEITEGIPIKCSQQFLTRLDKLVCRCLDQKDLRGASLGLSILLNCGTNLKLPGVGQGLSGIIGHGLIEKMVQWFEKCRQLWIQCGPQWDETLFNLSEDFFDALMVVHEACKEGTYKITESFLYPVGQLGVDPRIYILIQKEAIRKFNLILDKIPVELKKEKKILTSQDASDVMVKLAGQILESGDYDLQTALMEALCRMANSDQRRKLADRWFTMEHVASAFAKISDSEFETDCRKFLNLVNGMQGDKRRVYSYPCLEVYLDKHELLMPADEKLEEFWIDFNLGSHSISFYFSLAAEEAQEGQWETICINENEVHSYTVTEEGKRKVLHLKLSEVVVISAVEGSSLTIHFSSSLDVLQAVGSVYGYSKNKSFVGKTGTSVVKTTVKIIMEENISQVVPESQFSLGESEKNTARYILPSPSAPVQTVTPAKMRISESTNFICNSAGGSVHAASSLSAVKASNTLAKGKGKPLLKMVRSCDRQGESYLGELRTTAKTCSHDTTPSSTTAGGMIEQKHMSLQSWASKQASKNKVDKHKKNVPLAKAGDIVQAGYGDEQSLDSFVPDTQPVRNISWNKLSVSEMLMMPTQKINTLHRPELHSSSVQQQEHPSSVPGTGPISQKQLHTELTQRLQQVLSEDNQDRQPHKTAAHRRKSSDITGDSKGQGSADQYASTLCTPKVQQDQRNGPTKGKSKGQMSLEANAAQNKAPVKAPTTRALQERIPPNVKAGTNKALSNKQKRDAEVAGSMVKLISSHYESKSQYTAKNTAEKISSSWIPPLVNRQIFNTSWLSSAKRDVSGAVSQKKSYNKTANNSSGKKKDIFAFSIDPPLSIKGKDKTLTDTSAMSSSGIHDSSVLHSTTKKGQPVTKDKRYVKKHLFSDTDIDYVMTEVSWLRESSRKPKPKVTKYSRQAPIKPKAVSPQTSYKSPNLPPPTPKHVKGNSKPNKKKPSVKLRVEQPKKTVKPAATPNRPHAAGRRPKRAAATFTKSYREPDTDDSQSESERPSGPKNSLSDRLENTEKAHEAAHTMKKKSASKQPARSYMKPERNHHSSQSESESESVSEQPSTSKQRPENVLQQSLKLNKKNVQEQMNALKDSWAARQTSFCLSPPFIERMRSAERSAPTLGLTCSPILTPRGSPLPASPDPACQDTPSPILLLPKPCSTVSSKGNFKPSSFYEAEKKHNTSKTQSIQSDPFFPSLGGQTPVPNPPIGPSAAKISPIQQCLSPAPRSPLSRSTGPLLTSTFFELDKPSMPSPPRSPFPEDTVNRGCLYGFSKVSSVVSQVSQSQSSTKSSVLTSRVKDSPNSALTVSHKVEKTPPSDRDIKPAQILVSGPSRKRHISLSSNSEEDDKQEWKKSKMRGQHSPRMKPKKLFKSFTEVPAEGEVSRAMSSFHTVSSSHWEVEVGAGDMDMDEDLDLPVGNAVNPSNFCQQFSAELKKKFQNHHKMMELYNKQSLKAVQQHVSSFNMQVTKYRTQRLEQVQRVLMDEIHKLEQDDTVLKSMEKDLTIHWKKQTVAFHSYQEQETRRNETLKKALQSNVCHSLEYERRIFTSQMCLIRKDMKSVQDRLLSEMQEGEIQSVKRGLHALFFPDGARF</sequence>
<feature type="compositionally biased region" description="Low complexity" evidence="6">
    <location>
        <begin position="1075"/>
        <end position="1092"/>
    </location>
</feature>
<keyword evidence="5" id="KW-0539">Nucleus</keyword>
<dbReference type="InterPro" id="IPR041322">
    <property type="entry name" value="SYCP2_ARLD"/>
</dbReference>
<evidence type="ECO:0000256" key="1">
    <source>
        <dbReference type="ARBA" id="ARBA00004123"/>
    </source>
</evidence>
<feature type="domain" description="Synaptonemal complex protein 2 armadillo-repeat-like" evidence="7">
    <location>
        <begin position="8"/>
        <end position="185"/>
    </location>
</feature>
<dbReference type="GO" id="GO:0007140">
    <property type="term" value="P:male meiotic nuclear division"/>
    <property type="evidence" value="ECO:0007669"/>
    <property type="project" value="TreeGrafter"/>
</dbReference>
<dbReference type="GO" id="GO:0000779">
    <property type="term" value="C:condensed chromosome, centromeric region"/>
    <property type="evidence" value="ECO:0007669"/>
    <property type="project" value="TreeGrafter"/>
</dbReference>
<evidence type="ECO:0000313" key="10">
    <source>
        <dbReference type="RefSeq" id="XP_050927126.1"/>
    </source>
</evidence>
<evidence type="ECO:0000259" key="7">
    <source>
        <dbReference type="Pfam" id="PF18581"/>
    </source>
</evidence>
<keyword evidence="4" id="KW-0158">Chromosome</keyword>
<dbReference type="RefSeq" id="XP_050927126.1">
    <property type="nucleotide sequence ID" value="XM_051071169.1"/>
</dbReference>
<dbReference type="Proteomes" id="UP000694890">
    <property type="component" value="Linkage group LG6"/>
</dbReference>
<name>A0AAJ8B711_LATCA</name>
<evidence type="ECO:0000256" key="4">
    <source>
        <dbReference type="ARBA" id="ARBA00022454"/>
    </source>
</evidence>
<gene>
    <name evidence="10" type="primary">sycp2</name>
</gene>
<evidence type="ECO:0000256" key="3">
    <source>
        <dbReference type="ARBA" id="ARBA00007960"/>
    </source>
</evidence>
<feature type="compositionally biased region" description="Basic residues" evidence="6">
    <location>
        <begin position="1381"/>
        <end position="1392"/>
    </location>
</feature>
<dbReference type="Pfam" id="PF18581">
    <property type="entry name" value="SYCP2_ARLD"/>
    <property type="match status" value="1"/>
</dbReference>
<evidence type="ECO:0000259" key="8">
    <source>
        <dbReference type="Pfam" id="PF18584"/>
    </source>
</evidence>
<feature type="region of interest" description="Disordered" evidence="6">
    <location>
        <begin position="863"/>
        <end position="893"/>
    </location>
</feature>
<feature type="region of interest" description="Disordered" evidence="6">
    <location>
        <begin position="624"/>
        <end position="767"/>
    </location>
</feature>
<dbReference type="CTD" id="10388"/>
<protein>
    <submittedName>
        <fullName evidence="10">Synaptonemal complex protein 2</fullName>
    </submittedName>
</protein>
<feature type="compositionally biased region" description="Polar residues" evidence="6">
    <location>
        <begin position="866"/>
        <end position="888"/>
    </location>
</feature>
<dbReference type="GeneID" id="108876479"/>
<feature type="compositionally biased region" description="Polar residues" evidence="6">
    <location>
        <begin position="626"/>
        <end position="664"/>
    </location>
</feature>
<evidence type="ECO:0000256" key="6">
    <source>
        <dbReference type="SAM" id="MobiDB-lite"/>
    </source>
</evidence>
<dbReference type="InterPro" id="IPR040560">
    <property type="entry name" value="SYCP2_SLD"/>
</dbReference>
<feature type="domain" description="Synaptonemal complex protein 2 Spt16M-like" evidence="8">
    <location>
        <begin position="280"/>
        <end position="394"/>
    </location>
</feature>
<feature type="region of interest" description="Disordered" evidence="6">
    <location>
        <begin position="920"/>
        <end position="1112"/>
    </location>
</feature>
<feature type="compositionally biased region" description="Polar residues" evidence="6">
    <location>
        <begin position="683"/>
        <end position="713"/>
    </location>
</feature>
<comment type="similarity">
    <text evidence="3">Belongs to the SYCP2 family.</text>
</comment>
<feature type="compositionally biased region" description="Low complexity" evidence="6">
    <location>
        <begin position="1249"/>
        <end position="1260"/>
    </location>
</feature>
<accession>A0AAJ8B711</accession>
<feature type="compositionally biased region" description="Low complexity" evidence="6">
    <location>
        <begin position="1307"/>
        <end position="1322"/>
    </location>
</feature>
<organism evidence="9 10">
    <name type="scientific">Lates calcarifer</name>
    <name type="common">Barramundi</name>
    <name type="synonym">Holocentrus calcarifer</name>
    <dbReference type="NCBI Taxonomy" id="8187"/>
    <lineage>
        <taxon>Eukaryota</taxon>
        <taxon>Metazoa</taxon>
        <taxon>Chordata</taxon>
        <taxon>Craniata</taxon>
        <taxon>Vertebrata</taxon>
        <taxon>Euteleostomi</taxon>
        <taxon>Actinopterygii</taxon>
        <taxon>Neopterygii</taxon>
        <taxon>Teleostei</taxon>
        <taxon>Neoteleostei</taxon>
        <taxon>Acanthomorphata</taxon>
        <taxon>Carangaria</taxon>
        <taxon>Carangaria incertae sedis</taxon>
        <taxon>Centropomidae</taxon>
        <taxon>Lates</taxon>
    </lineage>
</organism>